<dbReference type="Pfam" id="PF00248">
    <property type="entry name" value="Aldo_ket_red"/>
    <property type="match status" value="1"/>
</dbReference>
<dbReference type="PROSITE" id="PS00798">
    <property type="entry name" value="ALDOKETO_REDUCTASE_1"/>
    <property type="match status" value="1"/>
</dbReference>
<feature type="domain" description="NADP-dependent oxidoreductase" evidence="4">
    <location>
        <begin position="43"/>
        <end position="333"/>
    </location>
</feature>
<gene>
    <name evidence="5" type="ORF">g.20059</name>
</gene>
<dbReference type="InterPro" id="IPR018170">
    <property type="entry name" value="Aldo/ket_reductase_CS"/>
</dbReference>
<evidence type="ECO:0000313" key="5">
    <source>
        <dbReference type="EMBL" id="JAT21685.1"/>
    </source>
</evidence>
<dbReference type="EMBL" id="GEBQ01018292">
    <property type="protein sequence ID" value="JAT21685.1"/>
    <property type="molecule type" value="Transcribed_RNA"/>
</dbReference>
<evidence type="ECO:0000256" key="3">
    <source>
        <dbReference type="ARBA" id="ARBA00023002"/>
    </source>
</evidence>
<evidence type="ECO:0000256" key="1">
    <source>
        <dbReference type="ARBA" id="ARBA00007905"/>
    </source>
</evidence>
<comment type="similarity">
    <text evidence="1">Belongs to the aldo/keto reductase family.</text>
</comment>
<organism evidence="5">
    <name type="scientific">Graphocephala atropunctata</name>
    <dbReference type="NCBI Taxonomy" id="36148"/>
    <lineage>
        <taxon>Eukaryota</taxon>
        <taxon>Metazoa</taxon>
        <taxon>Ecdysozoa</taxon>
        <taxon>Arthropoda</taxon>
        <taxon>Hexapoda</taxon>
        <taxon>Insecta</taxon>
        <taxon>Pterygota</taxon>
        <taxon>Neoptera</taxon>
        <taxon>Paraneoptera</taxon>
        <taxon>Hemiptera</taxon>
        <taxon>Auchenorrhyncha</taxon>
        <taxon>Membracoidea</taxon>
        <taxon>Cicadellidae</taxon>
        <taxon>Cicadellinae</taxon>
        <taxon>Cicadellini</taxon>
        <taxon>Graphocephala</taxon>
    </lineage>
</organism>
<proteinExistence type="inferred from homology"/>
<dbReference type="InterPro" id="IPR020471">
    <property type="entry name" value="AKR"/>
</dbReference>
<reference evidence="5" key="1">
    <citation type="submission" date="2015-11" db="EMBL/GenBank/DDBJ databases">
        <title>De novo transcriptome assembly of four potential Pierce s Disease insect vectors from Arizona vineyards.</title>
        <authorList>
            <person name="Tassone E.E."/>
        </authorList>
    </citation>
    <scope>NUCLEOTIDE SEQUENCE</scope>
</reference>
<accession>A0A1B6LDA2</accession>
<name>A0A1B6LDA2_9HEMI</name>
<keyword evidence="3" id="KW-0560">Oxidoreductase</keyword>
<dbReference type="AlphaFoldDB" id="A0A1B6LDA2"/>
<dbReference type="FunFam" id="3.20.20.100:FF:000006">
    <property type="entry name" value="Aldo-keto reductase family 1 member A1"/>
    <property type="match status" value="1"/>
</dbReference>
<dbReference type="Gene3D" id="3.20.20.100">
    <property type="entry name" value="NADP-dependent oxidoreductase domain"/>
    <property type="match status" value="1"/>
</dbReference>
<sequence>AHLFFRYQCSSVRSLLHSTTTMASTLTKASVVTSAAGMRMPVIGLGTLTRSTEEKVGEDEVGAVIDQALEAGYRHIDTAYMYNNEAAIGKALKRWLDSGKIKREELFVVTKLPMVAMNKDLVEEYLRRSLTSLQLSYVDLFLLHKPVGFQPGEALFPIDEKGYIKLDMNTDHAAIWKAMEAQVDAGRTKFIGVSDFNIRQMDRLMRVARIPPSTNQVECHLYFQQNELREWGERHGVPVTAFACLGSPAAVTLFNGPKNMTESQLKSPMTEVEVVRIAQAYKKTPGQVLLRHLLQLGVAVIPKSSNPERLKQNLDIFDFKLSAREMAKLNALDQGEEGRKFFVSNLGKGYDTHPECPYVKCPEHSN</sequence>
<dbReference type="PRINTS" id="PR00069">
    <property type="entry name" value="ALDKETRDTASE"/>
</dbReference>
<dbReference type="InterPro" id="IPR023210">
    <property type="entry name" value="NADP_OxRdtase_dom"/>
</dbReference>
<dbReference type="PANTHER" id="PTHR11732">
    <property type="entry name" value="ALDO/KETO REDUCTASE"/>
    <property type="match status" value="1"/>
</dbReference>
<feature type="non-terminal residue" evidence="5">
    <location>
        <position position="1"/>
    </location>
</feature>
<dbReference type="SUPFAM" id="SSF51430">
    <property type="entry name" value="NAD(P)-linked oxidoreductase"/>
    <property type="match status" value="1"/>
</dbReference>
<dbReference type="GO" id="GO:0016491">
    <property type="term" value="F:oxidoreductase activity"/>
    <property type="evidence" value="ECO:0007669"/>
    <property type="project" value="UniProtKB-KW"/>
</dbReference>
<dbReference type="InterPro" id="IPR036812">
    <property type="entry name" value="NAD(P)_OxRdtase_dom_sf"/>
</dbReference>
<evidence type="ECO:0000256" key="2">
    <source>
        <dbReference type="ARBA" id="ARBA00022857"/>
    </source>
</evidence>
<dbReference type="PROSITE" id="PS00063">
    <property type="entry name" value="ALDOKETO_REDUCTASE_3"/>
    <property type="match status" value="1"/>
</dbReference>
<evidence type="ECO:0000259" key="4">
    <source>
        <dbReference type="Pfam" id="PF00248"/>
    </source>
</evidence>
<protein>
    <recommendedName>
        <fullName evidence="4">NADP-dependent oxidoreductase domain-containing protein</fullName>
    </recommendedName>
</protein>
<keyword evidence="2" id="KW-0521">NADP</keyword>